<dbReference type="CTD" id="36382476"/>
<dbReference type="GeneID" id="36382476"/>
<dbReference type="EMBL" id="LN609529">
    <property type="protein sequence ID" value="CEF70104.1"/>
    <property type="molecule type" value="Genomic_DNA"/>
</dbReference>
<evidence type="ECO:0000313" key="2">
    <source>
        <dbReference type="EMBL" id="CEF70104.1"/>
    </source>
</evidence>
<evidence type="ECO:0000313" key="4">
    <source>
        <dbReference type="WBParaSite" id="SRAE_2000474300.1"/>
    </source>
</evidence>
<organism evidence="2">
    <name type="scientific">Strongyloides ratti</name>
    <name type="common">Parasitic roundworm</name>
    <dbReference type="NCBI Taxonomy" id="34506"/>
    <lineage>
        <taxon>Eukaryota</taxon>
        <taxon>Metazoa</taxon>
        <taxon>Ecdysozoa</taxon>
        <taxon>Nematoda</taxon>
        <taxon>Chromadorea</taxon>
        <taxon>Rhabditida</taxon>
        <taxon>Tylenchina</taxon>
        <taxon>Panagrolaimomorpha</taxon>
        <taxon>Strongyloidoidea</taxon>
        <taxon>Strongyloididae</taxon>
        <taxon>Strongyloides</taxon>
    </lineage>
</organism>
<reference evidence="2 3" key="1">
    <citation type="submission" date="2014-09" db="EMBL/GenBank/DDBJ databases">
        <authorList>
            <person name="Martin A.A."/>
        </authorList>
    </citation>
    <scope>NUCLEOTIDE SEQUENCE</scope>
    <source>
        <strain evidence="3">ED321</strain>
        <strain evidence="2">ED321 Heterogonic</strain>
    </source>
</reference>
<dbReference type="WormBase" id="SRAE_2000474300">
    <property type="protein sequence ID" value="SRP09542"/>
    <property type="gene ID" value="WBGene00264983"/>
</dbReference>
<dbReference type="WBParaSite" id="SRAE_2000474300.1">
    <property type="protein sequence ID" value="SRAE_2000474300.1"/>
    <property type="gene ID" value="WBGene00264983"/>
</dbReference>
<feature type="region of interest" description="Disordered" evidence="1">
    <location>
        <begin position="459"/>
        <end position="491"/>
    </location>
</feature>
<dbReference type="AlphaFoldDB" id="A0A090LPI6"/>
<evidence type="ECO:0000256" key="1">
    <source>
        <dbReference type="SAM" id="MobiDB-lite"/>
    </source>
</evidence>
<accession>A0A090LPI6</accession>
<evidence type="ECO:0000313" key="5">
    <source>
        <dbReference type="WormBase" id="SRAE_2000474300"/>
    </source>
</evidence>
<dbReference type="Proteomes" id="UP000035682">
    <property type="component" value="Unplaced"/>
</dbReference>
<gene>
    <name evidence="2 4 5" type="ORF">SRAE_2000474300</name>
</gene>
<dbReference type="RefSeq" id="XP_024509303.1">
    <property type="nucleotide sequence ID" value="XM_024643656.1"/>
</dbReference>
<evidence type="ECO:0000313" key="3">
    <source>
        <dbReference type="Proteomes" id="UP000035682"/>
    </source>
</evidence>
<proteinExistence type="predicted"/>
<reference evidence="4" key="2">
    <citation type="submission" date="2020-12" db="UniProtKB">
        <authorList>
            <consortium name="WormBaseParasite"/>
        </authorList>
    </citation>
    <scope>IDENTIFICATION</scope>
</reference>
<sequence>MVTVELYSYNMPLQNNEGYFNDVQICWKDSPKAFPVQVKRDLIKSNICAKLIREMDHDRSSPKKPEDSPLHFRSTLLLPRKKLNSEFPDDIKESPKSRARKRLRSISKFHGKILEINRGNQGIIKQCEEDEKCNENKPSSCVDSQINLVEELNITISQNTFLSELLKKNRFTSTPKMSTGDTRDNFNVRETPSPFSDDEIHGDKKNDDLCRKEEKLIQNENLAISFDTSVNVKSSTNSKEDYMRENSKEAIKSPFKYVRTPIKMSILNKKQHVIHTCGFNDNSSSLKKEMYVDDKCDYKPESPNIFPTQSTTKTTTCVAKSNPSQLVYSKNKNNVCVEDDFYDDDISGFIYNSQKDVDSKGSSGVWTMNNNRNLKINVNNKSITKENLVVEEKSVQDNDANILKNEKLLVNKLTMDANMCKEKQNFPENGKVEDPIKDDFYDDFDDDFLESINESMFINHSGEKENTRKRKSGSSFEEDKSKNLKKPQDFF</sequence>
<feature type="region of interest" description="Disordered" evidence="1">
    <location>
        <begin position="175"/>
        <end position="204"/>
    </location>
</feature>
<feature type="compositionally biased region" description="Basic and acidic residues" evidence="1">
    <location>
        <begin position="477"/>
        <end position="491"/>
    </location>
</feature>
<protein>
    <submittedName>
        <fullName evidence="2 4">Uncharacterized protein</fullName>
    </submittedName>
</protein>
<keyword evidence="3" id="KW-1185">Reference proteome</keyword>
<name>A0A090LPI6_STRRB</name>